<feature type="transmembrane region" description="Helical" evidence="6">
    <location>
        <begin position="110"/>
        <end position="129"/>
    </location>
</feature>
<feature type="transmembrane region" description="Helical" evidence="6">
    <location>
        <begin position="319"/>
        <end position="340"/>
    </location>
</feature>
<evidence type="ECO:0000256" key="3">
    <source>
        <dbReference type="ARBA" id="ARBA00022692"/>
    </source>
</evidence>
<feature type="transmembrane region" description="Helical" evidence="6">
    <location>
        <begin position="175"/>
        <end position="197"/>
    </location>
</feature>
<reference evidence="8" key="1">
    <citation type="submission" date="2019-05" db="EMBL/GenBank/DDBJ databases">
        <title>Complete genome sequencing of Dialister sp. strain 5BBH33.</title>
        <authorList>
            <person name="Sakamoto M."/>
            <person name="Murakami T."/>
            <person name="Mori H."/>
        </authorList>
    </citation>
    <scope>NUCLEOTIDE SEQUENCE [LARGE SCALE GENOMIC DNA]</scope>
    <source>
        <strain evidence="8">5BBH33</strain>
    </source>
</reference>
<dbReference type="KEGG" id="dho:Dia5BBH33_11070"/>
<dbReference type="EMBL" id="AP019697">
    <property type="protein sequence ID" value="BBK25172.1"/>
    <property type="molecule type" value="Genomic_DNA"/>
</dbReference>
<keyword evidence="3 6" id="KW-0812">Transmembrane</keyword>
<accession>A0A8D4UUG1</accession>
<dbReference type="AlphaFoldDB" id="A0A8D4UUG1"/>
<dbReference type="InterPro" id="IPR002797">
    <property type="entry name" value="Polysacc_synth"/>
</dbReference>
<dbReference type="InterPro" id="IPR050833">
    <property type="entry name" value="Poly_Biosynth_Transport"/>
</dbReference>
<dbReference type="PIRSF" id="PIRSF038958">
    <property type="entry name" value="PG_synth_SpoVB"/>
    <property type="match status" value="1"/>
</dbReference>
<keyword evidence="8" id="KW-1185">Reference proteome</keyword>
<keyword evidence="2" id="KW-1003">Cell membrane</keyword>
<keyword evidence="5 6" id="KW-0472">Membrane</keyword>
<feature type="transmembrane region" description="Helical" evidence="6">
    <location>
        <begin position="77"/>
        <end position="98"/>
    </location>
</feature>
<feature type="transmembrane region" description="Helical" evidence="6">
    <location>
        <begin position="37"/>
        <end position="57"/>
    </location>
</feature>
<dbReference type="Proteomes" id="UP000320585">
    <property type="component" value="Chromosome"/>
</dbReference>
<evidence type="ECO:0000313" key="7">
    <source>
        <dbReference type="EMBL" id="BBK25172.1"/>
    </source>
</evidence>
<dbReference type="PANTHER" id="PTHR30250:SF21">
    <property type="entry name" value="LIPID II FLIPPASE MURJ"/>
    <property type="match status" value="1"/>
</dbReference>
<evidence type="ECO:0000256" key="1">
    <source>
        <dbReference type="ARBA" id="ARBA00004651"/>
    </source>
</evidence>
<comment type="subcellular location">
    <subcellularLocation>
        <location evidence="1">Cell membrane</location>
        <topology evidence="1">Multi-pass membrane protein</topology>
    </subcellularLocation>
</comment>
<dbReference type="PANTHER" id="PTHR30250">
    <property type="entry name" value="PST FAMILY PREDICTED COLANIC ACID TRANSPORTER"/>
    <property type="match status" value="1"/>
</dbReference>
<feature type="transmembrane region" description="Helical" evidence="6">
    <location>
        <begin position="405"/>
        <end position="430"/>
    </location>
</feature>
<evidence type="ECO:0000256" key="2">
    <source>
        <dbReference type="ARBA" id="ARBA00022475"/>
    </source>
</evidence>
<evidence type="ECO:0000256" key="4">
    <source>
        <dbReference type="ARBA" id="ARBA00022989"/>
    </source>
</evidence>
<feature type="transmembrane region" description="Helical" evidence="6">
    <location>
        <begin position="225"/>
        <end position="250"/>
    </location>
</feature>
<keyword evidence="4 6" id="KW-1133">Transmembrane helix</keyword>
<name>A0A8D4UUG1_9FIRM</name>
<evidence type="ECO:0000313" key="8">
    <source>
        <dbReference type="Proteomes" id="UP000320585"/>
    </source>
</evidence>
<evidence type="ECO:0000256" key="6">
    <source>
        <dbReference type="SAM" id="Phobius"/>
    </source>
</evidence>
<feature type="transmembrane region" description="Helical" evidence="6">
    <location>
        <begin position="270"/>
        <end position="298"/>
    </location>
</feature>
<dbReference type="InterPro" id="IPR024923">
    <property type="entry name" value="PG_synth_SpoVB"/>
</dbReference>
<protein>
    <submittedName>
        <fullName evidence="7">Stage V sporulation protein B</fullName>
    </submittedName>
</protein>
<feature type="transmembrane region" description="Helical" evidence="6">
    <location>
        <begin position="150"/>
        <end position="169"/>
    </location>
</feature>
<evidence type="ECO:0000256" key="5">
    <source>
        <dbReference type="ARBA" id="ARBA00023136"/>
    </source>
</evidence>
<dbReference type="GO" id="GO:0005886">
    <property type="term" value="C:plasma membrane"/>
    <property type="evidence" value="ECO:0007669"/>
    <property type="project" value="UniProtKB-SubCell"/>
</dbReference>
<dbReference type="CDD" id="cd13124">
    <property type="entry name" value="MATE_SpoVB_like"/>
    <property type="match status" value="1"/>
</dbReference>
<feature type="transmembrane region" description="Helical" evidence="6">
    <location>
        <begin position="352"/>
        <end position="372"/>
    </location>
</feature>
<proteinExistence type="predicted"/>
<feature type="transmembrane region" description="Helical" evidence="6">
    <location>
        <begin position="442"/>
        <end position="460"/>
    </location>
</feature>
<gene>
    <name evidence="7" type="primary">spoVB</name>
    <name evidence="7" type="ORF">Dia5BBH33_11070</name>
</gene>
<feature type="transmembrane region" description="Helical" evidence="6">
    <location>
        <begin position="379"/>
        <end position="399"/>
    </location>
</feature>
<organism evidence="7 8">
    <name type="scientific">Dialister hominis</name>
    <dbReference type="NCBI Taxonomy" id="2582419"/>
    <lineage>
        <taxon>Bacteria</taxon>
        <taxon>Bacillati</taxon>
        <taxon>Bacillota</taxon>
        <taxon>Negativicutes</taxon>
        <taxon>Veillonellales</taxon>
        <taxon>Veillonellaceae</taxon>
        <taxon>Dialister</taxon>
    </lineage>
</organism>
<feature type="transmembrane region" description="Helical" evidence="6">
    <location>
        <begin position="472"/>
        <end position="495"/>
    </location>
</feature>
<sequence length="521" mass="56212">MTVAGIIVKFIGAFSRIYLSRLLGGEGIGLYQMAYPIYLLCLSVSSAGLPVAISIMVAERNAVNDYFGGQKVFRISLVTLVLTGLFFSLLLFFGAQWLVDSEIVRDQRAYWSLLALSPAVFCATLLATLRGYFQGLQLMTPTAVSQILEQVVRVVAMILFAVVLLPYGLEYGAAGATLGAAPGAFVGILTLLVFYYMTRGWRNELASEQDPSIKPQSVKTIIKRLLVLAIPVSLANIMLPIVSLIDLFIVPRRLEVAGFTIEQSTTFFGYLTGMATALVNMPTIVTASLAASLVPFVSEAIAQKRGDMVLKRTDTAMRLANLITIPSFVGMCVIATPISAMLYATPDAGPCIAIMSFGIFLLGVQQVTTGVLQGMGKTAIPFLNMVASACCKMFLSWNLTALPSWGVLGAAWATNADFGVAAILNLIFLYKYRHYTMDIKHTVKLFIAAAVMGVVAYGSYHALYSLIHSNTLSTLIAIALGGVVYLVGIVLIRAVTPDDVREIPKIGTRLAAIVEKMSFKK</sequence>
<dbReference type="Pfam" id="PF01943">
    <property type="entry name" value="Polysacc_synt"/>
    <property type="match status" value="1"/>
</dbReference>